<name>A0ABW1D2W5_9ACTN</name>
<keyword evidence="2" id="KW-1185">Reference proteome</keyword>
<protein>
    <submittedName>
        <fullName evidence="1">Uncharacterized protein</fullName>
    </submittedName>
</protein>
<gene>
    <name evidence="1" type="ORF">ACFPZ3_47535</name>
</gene>
<organism evidence="1 2">
    <name type="scientific">Nonomuraea insulae</name>
    <dbReference type="NCBI Taxonomy" id="1616787"/>
    <lineage>
        <taxon>Bacteria</taxon>
        <taxon>Bacillati</taxon>
        <taxon>Actinomycetota</taxon>
        <taxon>Actinomycetes</taxon>
        <taxon>Streptosporangiales</taxon>
        <taxon>Streptosporangiaceae</taxon>
        <taxon>Nonomuraea</taxon>
    </lineage>
</organism>
<accession>A0ABW1D2W5</accession>
<dbReference type="Proteomes" id="UP001596058">
    <property type="component" value="Unassembled WGS sequence"/>
</dbReference>
<evidence type="ECO:0000313" key="2">
    <source>
        <dbReference type="Proteomes" id="UP001596058"/>
    </source>
</evidence>
<evidence type="ECO:0000313" key="1">
    <source>
        <dbReference type="EMBL" id="MFC5831548.1"/>
    </source>
</evidence>
<comment type="caution">
    <text evidence="1">The sequence shown here is derived from an EMBL/GenBank/DDBJ whole genome shotgun (WGS) entry which is preliminary data.</text>
</comment>
<sequence length="40" mass="4889">MRYDDKILEELLLRTRLVLLMRQHLRLRLQLLTRAVTAAR</sequence>
<dbReference type="RefSeq" id="WP_379521018.1">
    <property type="nucleotide sequence ID" value="NZ_JBHSPA010000065.1"/>
</dbReference>
<dbReference type="EMBL" id="JBHSPA010000065">
    <property type="protein sequence ID" value="MFC5831548.1"/>
    <property type="molecule type" value="Genomic_DNA"/>
</dbReference>
<reference evidence="2" key="1">
    <citation type="journal article" date="2019" name="Int. J. Syst. Evol. Microbiol.">
        <title>The Global Catalogue of Microorganisms (GCM) 10K type strain sequencing project: providing services to taxonomists for standard genome sequencing and annotation.</title>
        <authorList>
            <consortium name="The Broad Institute Genomics Platform"/>
            <consortium name="The Broad Institute Genome Sequencing Center for Infectious Disease"/>
            <person name="Wu L."/>
            <person name="Ma J."/>
        </authorList>
    </citation>
    <scope>NUCLEOTIDE SEQUENCE [LARGE SCALE GENOMIC DNA]</scope>
    <source>
        <strain evidence="2">CCUG 53903</strain>
    </source>
</reference>
<proteinExistence type="predicted"/>